<accession>A0A811AQ61</accession>
<proteinExistence type="predicted"/>
<name>A0A811AQ61_ECOLX</name>
<organism evidence="1">
    <name type="scientific">Escherichia coli</name>
    <dbReference type="NCBI Taxonomy" id="562"/>
    <lineage>
        <taxon>Bacteria</taxon>
        <taxon>Pseudomonadati</taxon>
        <taxon>Pseudomonadota</taxon>
        <taxon>Gammaproteobacteria</taxon>
        <taxon>Enterobacterales</taxon>
        <taxon>Enterobacteriaceae</taxon>
        <taxon>Escherichia</taxon>
    </lineage>
</organism>
<dbReference type="EMBL" id="LC620534">
    <property type="protein sequence ID" value="BCT73814.1"/>
    <property type="molecule type" value="Genomic_DNA"/>
</dbReference>
<dbReference type="AlphaFoldDB" id="A0A811AQ61"/>
<keyword evidence="1" id="KW-0614">Plasmid</keyword>
<evidence type="ECO:0008006" key="2">
    <source>
        <dbReference type="Google" id="ProtNLM"/>
    </source>
</evidence>
<reference evidence="1" key="1">
    <citation type="submission" date="2021-03" db="EMBL/GenBank/DDBJ databases">
        <title>Whole genome sequence of tetracycline resistant plasmid in Escherichia coli.</title>
        <authorList>
            <person name="Usui M."/>
            <person name="Fukuda A."/>
        </authorList>
    </citation>
    <scope>NUCLEOTIDE SEQUENCE</scope>
    <source>
        <strain evidence="1">K38</strain>
        <plasmid evidence="1">pK38</plasmid>
    </source>
</reference>
<geneLocation type="plasmid" evidence="1">
    <name>pK38</name>
</geneLocation>
<evidence type="ECO:0000313" key="1">
    <source>
        <dbReference type="EMBL" id="BCT73814.1"/>
    </source>
</evidence>
<dbReference type="EMBL" id="LC620534">
    <property type="protein sequence ID" value="BCT73857.1"/>
    <property type="molecule type" value="Genomic_DNA"/>
</dbReference>
<protein>
    <recommendedName>
        <fullName evidence="2">IS30 family transposase</fullName>
    </recommendedName>
</protein>
<sequence>MKHRQNSKAQRKLEQPEYFNLVQEKFLTENWSPEQISARLKLEKSELSISYSTIYRGIYSGLFDIGERKASRKLRHKGKTRHTKIIMKNVAKFRYPTI</sequence>